<gene>
    <name evidence="1" type="ORF">S01H1_27104</name>
</gene>
<dbReference type="AlphaFoldDB" id="X0TJT5"/>
<proteinExistence type="predicted"/>
<protein>
    <submittedName>
        <fullName evidence="1">Uncharacterized protein</fullName>
    </submittedName>
</protein>
<sequence length="115" mass="12962">LCHMLKRLRQDVDGARSLTLRGGPEGEVLLIESDGEPIRYEIREQRVIRRAGPEQSSWTTSGGTIKCRIWAQAGEPIALEVRTCVSTSRDALRKEKLVRTHVLFLGGLRRRSPGR</sequence>
<dbReference type="EMBL" id="BARS01016473">
    <property type="protein sequence ID" value="GAF87521.1"/>
    <property type="molecule type" value="Genomic_DNA"/>
</dbReference>
<comment type="caution">
    <text evidence="1">The sequence shown here is derived from an EMBL/GenBank/DDBJ whole genome shotgun (WGS) entry which is preliminary data.</text>
</comment>
<feature type="non-terminal residue" evidence="1">
    <location>
        <position position="1"/>
    </location>
</feature>
<name>X0TJT5_9ZZZZ</name>
<accession>X0TJT5</accession>
<organism evidence="1">
    <name type="scientific">marine sediment metagenome</name>
    <dbReference type="NCBI Taxonomy" id="412755"/>
    <lineage>
        <taxon>unclassified sequences</taxon>
        <taxon>metagenomes</taxon>
        <taxon>ecological metagenomes</taxon>
    </lineage>
</organism>
<evidence type="ECO:0000313" key="1">
    <source>
        <dbReference type="EMBL" id="GAF87521.1"/>
    </source>
</evidence>
<reference evidence="1" key="1">
    <citation type="journal article" date="2014" name="Front. Microbiol.">
        <title>High frequency of phylogenetically diverse reductive dehalogenase-homologous genes in deep subseafloor sedimentary metagenomes.</title>
        <authorList>
            <person name="Kawai M."/>
            <person name="Futagami T."/>
            <person name="Toyoda A."/>
            <person name="Takaki Y."/>
            <person name="Nishi S."/>
            <person name="Hori S."/>
            <person name="Arai W."/>
            <person name="Tsubouchi T."/>
            <person name="Morono Y."/>
            <person name="Uchiyama I."/>
            <person name="Ito T."/>
            <person name="Fujiyama A."/>
            <person name="Inagaki F."/>
            <person name="Takami H."/>
        </authorList>
    </citation>
    <scope>NUCLEOTIDE SEQUENCE</scope>
    <source>
        <strain evidence="1">Expedition CK06-06</strain>
    </source>
</reference>